<reference evidence="1" key="1">
    <citation type="submission" date="2020-06" db="EMBL/GenBank/DDBJ databases">
        <authorList>
            <person name="Li T."/>
            <person name="Hu X."/>
            <person name="Zhang T."/>
            <person name="Song X."/>
            <person name="Zhang H."/>
            <person name="Dai N."/>
            <person name="Sheng W."/>
            <person name="Hou X."/>
            <person name="Wei L."/>
        </authorList>
    </citation>
    <scope>NUCLEOTIDE SEQUENCE</scope>
    <source>
        <strain evidence="1">KEN1</strain>
        <tissue evidence="1">Leaf</tissue>
    </source>
</reference>
<sequence>MLDMSEVCGASGDNRVAMEEFQECIDGTKLITLPMQGEVFTWHKCSYDNRSLWKRLDRMLVNDLWMERWPNASYLSFTPRMSDHSPLVLVETQFQQVRYIITVEDSLMLLKPVTANEVKMTVFDIVEDKSPGPDGYSFGFYKAWPIVGEEVTQAIMEFFTTGRLLKQVNTTHPALIQKRLSIVLDRIVRPS</sequence>
<dbReference type="AlphaFoldDB" id="A0AAW2SPX9"/>
<gene>
    <name evidence="1" type="ORF">Slati_4414500</name>
</gene>
<dbReference type="SUPFAM" id="SSF56219">
    <property type="entry name" value="DNase I-like"/>
    <property type="match status" value="1"/>
</dbReference>
<dbReference type="PANTHER" id="PTHR33710">
    <property type="entry name" value="BNAC02G09200D PROTEIN"/>
    <property type="match status" value="1"/>
</dbReference>
<dbReference type="InterPro" id="IPR036691">
    <property type="entry name" value="Endo/exonu/phosph_ase_sf"/>
</dbReference>
<proteinExistence type="predicted"/>
<protein>
    <submittedName>
        <fullName evidence="1">Uncharacterized protein</fullName>
    </submittedName>
</protein>
<organism evidence="1">
    <name type="scientific">Sesamum latifolium</name>
    <dbReference type="NCBI Taxonomy" id="2727402"/>
    <lineage>
        <taxon>Eukaryota</taxon>
        <taxon>Viridiplantae</taxon>
        <taxon>Streptophyta</taxon>
        <taxon>Embryophyta</taxon>
        <taxon>Tracheophyta</taxon>
        <taxon>Spermatophyta</taxon>
        <taxon>Magnoliopsida</taxon>
        <taxon>eudicotyledons</taxon>
        <taxon>Gunneridae</taxon>
        <taxon>Pentapetalae</taxon>
        <taxon>asterids</taxon>
        <taxon>lamiids</taxon>
        <taxon>Lamiales</taxon>
        <taxon>Pedaliaceae</taxon>
        <taxon>Sesamum</taxon>
    </lineage>
</organism>
<name>A0AAW2SPX9_9LAMI</name>
<dbReference type="Gene3D" id="3.60.10.10">
    <property type="entry name" value="Endonuclease/exonuclease/phosphatase"/>
    <property type="match status" value="1"/>
</dbReference>
<accession>A0AAW2SPX9</accession>
<evidence type="ECO:0000313" key="1">
    <source>
        <dbReference type="EMBL" id="KAL0394483.1"/>
    </source>
</evidence>
<dbReference type="PANTHER" id="PTHR33710:SF64">
    <property type="entry name" value="ENDONUCLEASE_EXONUCLEASE_PHOSPHATASE DOMAIN-CONTAINING PROTEIN"/>
    <property type="match status" value="1"/>
</dbReference>
<reference evidence="1" key="2">
    <citation type="journal article" date="2024" name="Plant">
        <title>Genomic evolution and insights into agronomic trait innovations of Sesamum species.</title>
        <authorList>
            <person name="Miao H."/>
            <person name="Wang L."/>
            <person name="Qu L."/>
            <person name="Liu H."/>
            <person name="Sun Y."/>
            <person name="Le M."/>
            <person name="Wang Q."/>
            <person name="Wei S."/>
            <person name="Zheng Y."/>
            <person name="Lin W."/>
            <person name="Duan Y."/>
            <person name="Cao H."/>
            <person name="Xiong S."/>
            <person name="Wang X."/>
            <person name="Wei L."/>
            <person name="Li C."/>
            <person name="Ma Q."/>
            <person name="Ju M."/>
            <person name="Zhao R."/>
            <person name="Li G."/>
            <person name="Mu C."/>
            <person name="Tian Q."/>
            <person name="Mei H."/>
            <person name="Zhang T."/>
            <person name="Gao T."/>
            <person name="Zhang H."/>
        </authorList>
    </citation>
    <scope>NUCLEOTIDE SEQUENCE</scope>
    <source>
        <strain evidence="1">KEN1</strain>
    </source>
</reference>
<dbReference type="EMBL" id="JACGWN010000016">
    <property type="protein sequence ID" value="KAL0394483.1"/>
    <property type="molecule type" value="Genomic_DNA"/>
</dbReference>
<comment type="caution">
    <text evidence="1">The sequence shown here is derived from an EMBL/GenBank/DDBJ whole genome shotgun (WGS) entry which is preliminary data.</text>
</comment>